<accession>A0A699YB32</accession>
<protein>
    <submittedName>
        <fullName evidence="1">Uncharacterized protein</fullName>
    </submittedName>
</protein>
<reference evidence="1 2" key="1">
    <citation type="submission" date="2020-02" db="EMBL/GenBank/DDBJ databases">
        <title>Draft genome sequence of Haematococcus lacustris strain NIES-144.</title>
        <authorList>
            <person name="Morimoto D."/>
            <person name="Nakagawa S."/>
            <person name="Yoshida T."/>
            <person name="Sawayama S."/>
        </authorList>
    </citation>
    <scope>NUCLEOTIDE SEQUENCE [LARGE SCALE GENOMIC DNA]</scope>
    <source>
        <strain evidence="1 2">NIES-144</strain>
    </source>
</reference>
<dbReference type="AlphaFoldDB" id="A0A699YB32"/>
<name>A0A699YB32_HAELA</name>
<organism evidence="1 2">
    <name type="scientific">Haematococcus lacustris</name>
    <name type="common">Green alga</name>
    <name type="synonym">Haematococcus pluvialis</name>
    <dbReference type="NCBI Taxonomy" id="44745"/>
    <lineage>
        <taxon>Eukaryota</taxon>
        <taxon>Viridiplantae</taxon>
        <taxon>Chlorophyta</taxon>
        <taxon>core chlorophytes</taxon>
        <taxon>Chlorophyceae</taxon>
        <taxon>CS clade</taxon>
        <taxon>Chlamydomonadales</taxon>
        <taxon>Haematococcaceae</taxon>
        <taxon>Haematococcus</taxon>
    </lineage>
</organism>
<dbReference type="Proteomes" id="UP000485058">
    <property type="component" value="Unassembled WGS sequence"/>
</dbReference>
<evidence type="ECO:0000313" key="2">
    <source>
        <dbReference type="Proteomes" id="UP000485058"/>
    </source>
</evidence>
<sequence>MPLLSLDALILPCGHCCSPDLGFASAGHCSQYDVAPRPKQDLEQLVSAVEELRFLSSSSQVQQTSQLLWCFADWARQPENSRARMTQIQCNAVLDLLQHMAGEGGAGTAGDAPALPPLQQFAARQLNMAAWSLGKLKPHLPAAAYDVAPRPKQDLEKLVSAVDELPSSAAAARWSRRHSCCGALQTGPGSRRTADPA</sequence>
<evidence type="ECO:0000313" key="1">
    <source>
        <dbReference type="EMBL" id="GFH06541.1"/>
    </source>
</evidence>
<keyword evidence="2" id="KW-1185">Reference proteome</keyword>
<comment type="caution">
    <text evidence="1">The sequence shown here is derived from an EMBL/GenBank/DDBJ whole genome shotgun (WGS) entry which is preliminary data.</text>
</comment>
<dbReference type="EMBL" id="BLLF01000044">
    <property type="protein sequence ID" value="GFH06541.1"/>
    <property type="molecule type" value="Genomic_DNA"/>
</dbReference>
<gene>
    <name evidence="1" type="ORF">HaLaN_01189</name>
</gene>
<proteinExistence type="predicted"/>